<protein>
    <submittedName>
        <fullName evidence="7">(2Fe-2S)-binding protein</fullName>
    </submittedName>
</protein>
<dbReference type="Gene3D" id="1.10.150.120">
    <property type="entry name" value="[2Fe-2S]-binding domain"/>
    <property type="match status" value="1"/>
</dbReference>
<keyword evidence="2" id="KW-0479">Metal-binding</keyword>
<dbReference type="CDD" id="cd00207">
    <property type="entry name" value="fer2"/>
    <property type="match status" value="1"/>
</dbReference>
<organism evidence="7 8">
    <name type="scientific">Heyndrickxia camelliae</name>
    <dbReference type="NCBI Taxonomy" id="1707093"/>
    <lineage>
        <taxon>Bacteria</taxon>
        <taxon>Bacillati</taxon>
        <taxon>Bacillota</taxon>
        <taxon>Bacilli</taxon>
        <taxon>Bacillales</taxon>
        <taxon>Bacillaceae</taxon>
        <taxon>Heyndrickxia</taxon>
    </lineage>
</organism>
<dbReference type="InterPro" id="IPR036884">
    <property type="entry name" value="2Fe-2S-bd_dom_sf"/>
</dbReference>
<dbReference type="GO" id="GO:0051537">
    <property type="term" value="F:2 iron, 2 sulfur cluster binding"/>
    <property type="evidence" value="ECO:0007669"/>
    <property type="project" value="UniProtKB-KW"/>
</dbReference>
<dbReference type="PROSITE" id="PS00197">
    <property type="entry name" value="2FE2S_FER_1"/>
    <property type="match status" value="1"/>
</dbReference>
<evidence type="ECO:0000313" key="8">
    <source>
        <dbReference type="Proteomes" id="UP000233440"/>
    </source>
</evidence>
<dbReference type="OrthoDB" id="9796880at2"/>
<evidence type="ECO:0000256" key="4">
    <source>
        <dbReference type="ARBA" id="ARBA00023004"/>
    </source>
</evidence>
<dbReference type="AlphaFoldDB" id="A0A2N3LDT5"/>
<comment type="caution">
    <text evidence="7">The sequence shown here is derived from an EMBL/GenBank/DDBJ whole genome shotgun (WGS) entry which is preliminary data.</text>
</comment>
<dbReference type="PANTHER" id="PTHR44379">
    <property type="entry name" value="OXIDOREDUCTASE WITH IRON-SULFUR SUBUNIT"/>
    <property type="match status" value="1"/>
</dbReference>
<dbReference type="InterPro" id="IPR002888">
    <property type="entry name" value="2Fe-2S-bd"/>
</dbReference>
<sequence>MTGSKFYNGYLHVNGEERVVHFRAADTLLTVIREGLGLTGTKYGCGNGDCGACTINVDGWPQKSCLMLAIEAIDKEVLTIEGLNTTPIQKAYVEKNAFQCGFCTPGFIMNAHSLLTLFPDADEQMIQDWMESNICRCTSYQEMMEAIHSVKKG</sequence>
<dbReference type="PROSITE" id="PS51085">
    <property type="entry name" value="2FE2S_FER_2"/>
    <property type="match status" value="1"/>
</dbReference>
<reference evidence="7 8" key="1">
    <citation type="submission" date="2017-11" db="EMBL/GenBank/DDBJ databases">
        <title>Bacillus camelliae sp. nov., isolated from pu'er tea.</title>
        <authorList>
            <person name="Niu L."/>
        </authorList>
    </citation>
    <scope>NUCLEOTIDE SEQUENCE [LARGE SCALE GENOMIC DNA]</scope>
    <source>
        <strain evidence="7 8">7578-1</strain>
    </source>
</reference>
<name>A0A2N3LDT5_9BACI</name>
<dbReference type="InterPro" id="IPR036010">
    <property type="entry name" value="2Fe-2S_ferredoxin-like_sf"/>
</dbReference>
<keyword evidence="1" id="KW-0001">2Fe-2S</keyword>
<dbReference type="InterPro" id="IPR001041">
    <property type="entry name" value="2Fe-2S_ferredoxin-type"/>
</dbReference>
<dbReference type="GO" id="GO:0046872">
    <property type="term" value="F:metal ion binding"/>
    <property type="evidence" value="ECO:0007669"/>
    <property type="project" value="UniProtKB-KW"/>
</dbReference>
<proteinExistence type="predicted"/>
<keyword evidence="4" id="KW-0408">Iron</keyword>
<evidence type="ECO:0000256" key="5">
    <source>
        <dbReference type="ARBA" id="ARBA00023014"/>
    </source>
</evidence>
<dbReference type="SUPFAM" id="SSF47741">
    <property type="entry name" value="CO dehydrogenase ISP C-domain like"/>
    <property type="match status" value="1"/>
</dbReference>
<dbReference type="SUPFAM" id="SSF54292">
    <property type="entry name" value="2Fe-2S ferredoxin-like"/>
    <property type="match status" value="1"/>
</dbReference>
<dbReference type="Proteomes" id="UP000233440">
    <property type="component" value="Unassembled WGS sequence"/>
</dbReference>
<evidence type="ECO:0000313" key="7">
    <source>
        <dbReference type="EMBL" id="PKR82766.1"/>
    </source>
</evidence>
<dbReference type="InterPro" id="IPR006058">
    <property type="entry name" value="2Fe2S_fd_BS"/>
</dbReference>
<dbReference type="GO" id="GO:0016491">
    <property type="term" value="F:oxidoreductase activity"/>
    <property type="evidence" value="ECO:0007669"/>
    <property type="project" value="UniProtKB-KW"/>
</dbReference>
<dbReference type="Gene3D" id="3.10.20.30">
    <property type="match status" value="1"/>
</dbReference>
<dbReference type="EMBL" id="PIQO01000028">
    <property type="protein sequence ID" value="PKR82766.1"/>
    <property type="molecule type" value="Genomic_DNA"/>
</dbReference>
<evidence type="ECO:0000259" key="6">
    <source>
        <dbReference type="PROSITE" id="PS51085"/>
    </source>
</evidence>
<dbReference type="Pfam" id="PF00111">
    <property type="entry name" value="Fer2"/>
    <property type="match status" value="1"/>
</dbReference>
<accession>A0A2N3LDT5</accession>
<keyword evidence="8" id="KW-1185">Reference proteome</keyword>
<evidence type="ECO:0000256" key="3">
    <source>
        <dbReference type="ARBA" id="ARBA00023002"/>
    </source>
</evidence>
<keyword evidence="3" id="KW-0560">Oxidoreductase</keyword>
<dbReference type="RefSeq" id="WP_101356456.1">
    <property type="nucleotide sequence ID" value="NZ_PIQO01000028.1"/>
</dbReference>
<gene>
    <name evidence="7" type="ORF">CWO92_22525</name>
</gene>
<evidence type="ECO:0000256" key="2">
    <source>
        <dbReference type="ARBA" id="ARBA00022723"/>
    </source>
</evidence>
<dbReference type="InterPro" id="IPR012675">
    <property type="entry name" value="Beta-grasp_dom_sf"/>
</dbReference>
<dbReference type="PANTHER" id="PTHR44379:SF7">
    <property type="entry name" value="XANTHINE DEHYDROGENASE SUBUNIT E-RELATED"/>
    <property type="match status" value="1"/>
</dbReference>
<keyword evidence="5" id="KW-0411">Iron-sulfur</keyword>
<evidence type="ECO:0000256" key="1">
    <source>
        <dbReference type="ARBA" id="ARBA00022714"/>
    </source>
</evidence>
<feature type="domain" description="2Fe-2S ferredoxin-type" evidence="6">
    <location>
        <begin position="7"/>
        <end position="83"/>
    </location>
</feature>
<dbReference type="InterPro" id="IPR051452">
    <property type="entry name" value="Diverse_Oxidoreductases"/>
</dbReference>
<dbReference type="Pfam" id="PF01799">
    <property type="entry name" value="Fer2_2"/>
    <property type="match status" value="1"/>
</dbReference>